<dbReference type="Proteomes" id="UP000836387">
    <property type="component" value="Unassembled WGS sequence"/>
</dbReference>
<evidence type="ECO:0000313" key="1">
    <source>
        <dbReference type="EMBL" id="CAG9950781.1"/>
    </source>
</evidence>
<evidence type="ECO:0000313" key="2">
    <source>
        <dbReference type="Proteomes" id="UP000836387"/>
    </source>
</evidence>
<name>A0ACA9UC24_BIOOC</name>
<comment type="caution">
    <text evidence="1">The sequence shown here is derived from an EMBL/GenBank/DDBJ whole genome shotgun (WGS) entry which is preliminary data.</text>
</comment>
<dbReference type="EMBL" id="CADEHS020000195">
    <property type="protein sequence ID" value="CAG9950781.1"/>
    <property type="molecule type" value="Genomic_DNA"/>
</dbReference>
<sequence>MTALLQAMPPRMPLFTAPYPRSETSRATALNFRDVMVAMSYLDDNTLRIDCSGTVWLGQGCSKTWFGETGVSGWLEKGSYYLSKGLLRDNKNSWPCMQTVLQEAFEAKIRIEYEHVFLGKMYMLLLSWTEGDKTAGYEHRPMLLSFPTSHCNMEGKQLKPGHGGQETLENWINWELGRHYDIEGKVLIARFKSQML</sequence>
<proteinExistence type="predicted"/>
<gene>
    <name evidence="1" type="ORF">CRV2_00020603</name>
</gene>
<keyword evidence="2" id="KW-1185">Reference proteome</keyword>
<accession>A0ACA9UC24</accession>
<organism evidence="1 2">
    <name type="scientific">Clonostachys rosea f. rosea IK726</name>
    <dbReference type="NCBI Taxonomy" id="1349383"/>
    <lineage>
        <taxon>Eukaryota</taxon>
        <taxon>Fungi</taxon>
        <taxon>Dikarya</taxon>
        <taxon>Ascomycota</taxon>
        <taxon>Pezizomycotina</taxon>
        <taxon>Sordariomycetes</taxon>
        <taxon>Hypocreomycetidae</taxon>
        <taxon>Hypocreales</taxon>
        <taxon>Bionectriaceae</taxon>
        <taxon>Clonostachys</taxon>
    </lineage>
</organism>
<reference evidence="1" key="1">
    <citation type="submission" date="2020-04" db="EMBL/GenBank/DDBJ databases">
        <authorList>
            <person name="Broberg M."/>
        </authorList>
    </citation>
    <scope>NUCLEOTIDE SEQUENCE</scope>
</reference>
<reference evidence="1" key="2">
    <citation type="submission" date="2021-10" db="EMBL/GenBank/DDBJ databases">
        <authorList>
            <person name="Piombo E."/>
        </authorList>
    </citation>
    <scope>NUCLEOTIDE SEQUENCE</scope>
</reference>
<protein>
    <submittedName>
        <fullName evidence="1">Uncharacterized protein</fullName>
    </submittedName>
</protein>